<evidence type="ECO:0000256" key="1">
    <source>
        <dbReference type="SAM" id="MobiDB-lite"/>
    </source>
</evidence>
<feature type="region of interest" description="Disordered" evidence="1">
    <location>
        <begin position="50"/>
        <end position="106"/>
    </location>
</feature>
<keyword evidence="3" id="KW-1185">Reference proteome</keyword>
<feature type="compositionally biased region" description="Basic residues" evidence="1">
    <location>
        <begin position="95"/>
        <end position="106"/>
    </location>
</feature>
<feature type="compositionally biased region" description="Low complexity" evidence="1">
    <location>
        <begin position="71"/>
        <end position="83"/>
    </location>
</feature>
<protein>
    <submittedName>
        <fullName evidence="2">Uncharacterized protein</fullName>
    </submittedName>
</protein>
<dbReference type="EMBL" id="AGSI01000003">
    <property type="protein sequence ID" value="EIE26205.1"/>
    <property type="molecule type" value="Genomic_DNA"/>
</dbReference>
<sequence>MARGARSNKGKALRRLRREKVENSEVYKAAEQKRFGLIQKSLEEAAVSKAEEAAQRALTEPAAMEADEGRAASGRAAEAAGGLEKMDIEDSDKRSKSKLGVKKKGVKIRKGNSAIHGLFHVKQKKGKKPKRQWFVE</sequence>
<feature type="compositionally biased region" description="Basic and acidic residues" evidence="1">
    <location>
        <begin position="84"/>
        <end position="94"/>
    </location>
</feature>
<accession>I0Z6D6</accession>
<dbReference type="OrthoDB" id="10551591at2759"/>
<dbReference type="Proteomes" id="UP000007264">
    <property type="component" value="Unassembled WGS sequence"/>
</dbReference>
<comment type="caution">
    <text evidence="2">The sequence shown here is derived from an EMBL/GenBank/DDBJ whole genome shotgun (WGS) entry which is preliminary data.</text>
</comment>
<evidence type="ECO:0000313" key="3">
    <source>
        <dbReference type="Proteomes" id="UP000007264"/>
    </source>
</evidence>
<dbReference type="KEGG" id="csl:COCSUDRAFT_61189"/>
<evidence type="ECO:0000313" key="2">
    <source>
        <dbReference type="EMBL" id="EIE26205.1"/>
    </source>
</evidence>
<proteinExistence type="predicted"/>
<name>I0Z6D6_COCSC</name>
<dbReference type="RefSeq" id="XP_005650749.1">
    <property type="nucleotide sequence ID" value="XM_005650692.1"/>
</dbReference>
<dbReference type="GeneID" id="17044209"/>
<reference evidence="2 3" key="1">
    <citation type="journal article" date="2012" name="Genome Biol.">
        <title>The genome of the polar eukaryotic microalga coccomyxa subellipsoidea reveals traits of cold adaptation.</title>
        <authorList>
            <person name="Blanc G."/>
            <person name="Agarkova I."/>
            <person name="Grimwood J."/>
            <person name="Kuo A."/>
            <person name="Brueggeman A."/>
            <person name="Dunigan D."/>
            <person name="Gurnon J."/>
            <person name="Ladunga I."/>
            <person name="Lindquist E."/>
            <person name="Lucas S."/>
            <person name="Pangilinan J."/>
            <person name="Proschold T."/>
            <person name="Salamov A."/>
            <person name="Schmutz J."/>
            <person name="Weeks D."/>
            <person name="Yamada T."/>
            <person name="Claverie J.M."/>
            <person name="Grigoriev I."/>
            <person name="Van Etten J."/>
            <person name="Lomsadze A."/>
            <person name="Borodovsky M."/>
        </authorList>
    </citation>
    <scope>NUCLEOTIDE SEQUENCE [LARGE SCALE GENOMIC DNA]</scope>
    <source>
        <strain evidence="2 3">C-169</strain>
    </source>
</reference>
<gene>
    <name evidence="2" type="ORF">COCSUDRAFT_61189</name>
</gene>
<dbReference type="AlphaFoldDB" id="I0Z6D6"/>
<organism evidence="2 3">
    <name type="scientific">Coccomyxa subellipsoidea (strain C-169)</name>
    <name type="common">Green microalga</name>
    <dbReference type="NCBI Taxonomy" id="574566"/>
    <lineage>
        <taxon>Eukaryota</taxon>
        <taxon>Viridiplantae</taxon>
        <taxon>Chlorophyta</taxon>
        <taxon>core chlorophytes</taxon>
        <taxon>Trebouxiophyceae</taxon>
        <taxon>Trebouxiophyceae incertae sedis</taxon>
        <taxon>Coccomyxaceae</taxon>
        <taxon>Coccomyxa</taxon>
        <taxon>Coccomyxa subellipsoidea</taxon>
    </lineage>
</organism>